<evidence type="ECO:0000313" key="1">
    <source>
        <dbReference type="Proteomes" id="UP000887579"/>
    </source>
</evidence>
<proteinExistence type="predicted"/>
<protein>
    <submittedName>
        <fullName evidence="2">NADH:flavin oxidoreductase/NADH oxidase N-terminal domain-containing protein</fullName>
    </submittedName>
</protein>
<name>A0AC34GPH1_9BILA</name>
<organism evidence="1 2">
    <name type="scientific">Panagrolaimus sp. ES5</name>
    <dbReference type="NCBI Taxonomy" id="591445"/>
    <lineage>
        <taxon>Eukaryota</taxon>
        <taxon>Metazoa</taxon>
        <taxon>Ecdysozoa</taxon>
        <taxon>Nematoda</taxon>
        <taxon>Chromadorea</taxon>
        <taxon>Rhabditida</taxon>
        <taxon>Tylenchina</taxon>
        <taxon>Panagrolaimomorpha</taxon>
        <taxon>Panagrolaimoidea</taxon>
        <taxon>Panagrolaimidae</taxon>
        <taxon>Panagrolaimus</taxon>
    </lineage>
</organism>
<evidence type="ECO:0000313" key="2">
    <source>
        <dbReference type="WBParaSite" id="ES5_v2.g612.t1"/>
    </source>
</evidence>
<sequence>MAIRHPVEVPADPTILGDKLVFPTTKRIAKNRFLKSALSEYSAAWDPSNPAITGLANDLHVNMYEKWAAGGYGVVVTGNVMTHEDHLESPGNTIITKELDSPERRKIWKEIASKAKRHGAILISQLGNAGRQTQTVFLFQAGFDGIQLHGAHGYLIAQFLSRTTNKRTDKYGGSAKNRARIIVDIYNAIRAEIPATTGFIVGIKLNSVEFQDEGLTNDEAVQIAQEIDKAGLEFIELSGGTYESSGFKHRRETTLKRESFFLEFSEKIKPAIKKAIVYVTGGFRTVAGMTQAINDNATDGIGLGRPATQDFDLPIKLINGTYQSTALWRFGDDFNAALFACACQMSQAGLTEYFPDRGVNYGIMDLTDDKTLEEFQKAFNDLLKVIAKKEKAGKFYFGIVPYQLNGRAIICEGPVSKL</sequence>
<dbReference type="Proteomes" id="UP000887579">
    <property type="component" value="Unplaced"/>
</dbReference>
<dbReference type="WBParaSite" id="ES5_v2.g612.t1">
    <property type="protein sequence ID" value="ES5_v2.g612.t1"/>
    <property type="gene ID" value="ES5_v2.g612"/>
</dbReference>
<reference evidence="2" key="1">
    <citation type="submission" date="2022-11" db="UniProtKB">
        <authorList>
            <consortium name="WormBaseParasite"/>
        </authorList>
    </citation>
    <scope>IDENTIFICATION</scope>
</reference>
<accession>A0AC34GPH1</accession>